<feature type="domain" description="Semialdehyde dehydrogenase NAD-binding" evidence="4">
    <location>
        <begin position="5"/>
        <end position="118"/>
    </location>
</feature>
<dbReference type="Pfam" id="PF09290">
    <property type="entry name" value="AcetDehyd-dimer"/>
    <property type="match status" value="1"/>
</dbReference>
<dbReference type="Pfam" id="PF01408">
    <property type="entry name" value="GFO_IDH_MocA"/>
    <property type="match status" value="1"/>
</dbReference>
<dbReference type="AlphaFoldDB" id="A0A9X8Y7C7"/>
<dbReference type="CDD" id="cd23933">
    <property type="entry name" value="ALDH_C"/>
    <property type="match status" value="1"/>
</dbReference>
<keyword evidence="2 3" id="KW-0520">NAD</keyword>
<evidence type="ECO:0000256" key="3">
    <source>
        <dbReference type="HAMAP-Rule" id="MF_01657"/>
    </source>
</evidence>
<comment type="caution">
    <text evidence="3">Lacks conserved residue(s) required for the propagation of feature annotation.</text>
</comment>
<evidence type="ECO:0000313" key="6">
    <source>
        <dbReference type="Proteomes" id="UP000294682"/>
    </source>
</evidence>
<feature type="active site" description="Acyl-thioester intermediate" evidence="3">
    <location>
        <position position="126"/>
    </location>
</feature>
<dbReference type="GO" id="GO:0008774">
    <property type="term" value="F:acetaldehyde dehydrogenase (acetylating) activity"/>
    <property type="evidence" value="ECO:0007669"/>
    <property type="project" value="UniProtKB-UniRule"/>
</dbReference>
<evidence type="ECO:0000259" key="4">
    <source>
        <dbReference type="SMART" id="SM00859"/>
    </source>
</evidence>
<dbReference type="RefSeq" id="WP_132085204.1">
    <property type="nucleotide sequence ID" value="NZ_JADNAH010000052.1"/>
</dbReference>
<dbReference type="EMBL" id="SLUK01000013">
    <property type="protein sequence ID" value="TCL41619.1"/>
    <property type="molecule type" value="Genomic_DNA"/>
</dbReference>
<dbReference type="Gene3D" id="3.40.50.720">
    <property type="entry name" value="NAD(P)-binding Rossmann-like Domain"/>
    <property type="match status" value="1"/>
</dbReference>
<dbReference type="GO" id="GO:0051287">
    <property type="term" value="F:NAD binding"/>
    <property type="evidence" value="ECO:0007669"/>
    <property type="project" value="UniProtKB-UniRule"/>
</dbReference>
<feature type="binding site" evidence="3">
    <location>
        <begin position="157"/>
        <end position="165"/>
    </location>
    <ligand>
        <name>NAD(+)</name>
        <dbReference type="ChEBI" id="CHEBI:57540"/>
    </ligand>
</feature>
<keyword evidence="6" id="KW-1185">Reference proteome</keyword>
<evidence type="ECO:0000256" key="2">
    <source>
        <dbReference type="ARBA" id="ARBA00023027"/>
    </source>
</evidence>
<evidence type="ECO:0000256" key="1">
    <source>
        <dbReference type="ARBA" id="ARBA00009244"/>
    </source>
</evidence>
<dbReference type="PIRSF" id="PIRSF015689">
    <property type="entry name" value="Actaldh_dh_actl"/>
    <property type="match status" value="1"/>
</dbReference>
<dbReference type="Gene3D" id="3.30.360.10">
    <property type="entry name" value="Dihydrodipicolinate Reductase, domain 2"/>
    <property type="match status" value="1"/>
</dbReference>
<dbReference type="InterPro" id="IPR015426">
    <property type="entry name" value="Acetylaldehyde_DH_C"/>
</dbReference>
<proteinExistence type="inferred from homology"/>
<dbReference type="InterPro" id="IPR003361">
    <property type="entry name" value="Acetaldehyde_dehydrogenase"/>
</dbReference>
<feature type="binding site" evidence="3">
    <location>
        <position position="269"/>
    </location>
    <ligand>
        <name>NAD(+)</name>
        <dbReference type="ChEBI" id="CHEBI:57540"/>
    </ligand>
</feature>
<dbReference type="SMART" id="SM00859">
    <property type="entry name" value="Semialdhyde_dh"/>
    <property type="match status" value="1"/>
</dbReference>
<dbReference type="SUPFAM" id="SSF55347">
    <property type="entry name" value="Glyceraldehyde-3-phosphate dehydrogenase-like, C-terminal domain"/>
    <property type="match status" value="1"/>
</dbReference>
<dbReference type="NCBIfam" id="NF006157">
    <property type="entry name" value="PRK08300.1"/>
    <property type="match status" value="1"/>
</dbReference>
<name>A0A9X8Y7C7_9FIRM</name>
<comment type="similarity">
    <text evidence="1 3">Belongs to the acetaldehyde dehydrogenase family.</text>
</comment>
<keyword evidence="3" id="KW-0560">Oxidoreductase</keyword>
<reference evidence="5 6" key="1">
    <citation type="submission" date="2019-03" db="EMBL/GenBank/DDBJ databases">
        <title>Genomic Encyclopedia of Type Strains, Phase IV (KMG-IV): sequencing the most valuable type-strain genomes for metagenomic binning, comparative biology and taxonomic classification.</title>
        <authorList>
            <person name="Goeker M."/>
        </authorList>
    </citation>
    <scope>NUCLEOTIDE SEQUENCE [LARGE SCALE GENOMIC DNA]</scope>
    <source>
        <strain evidence="5 6">DSM 100433</strain>
    </source>
</reference>
<keyword evidence="3" id="KW-0058">Aromatic hydrocarbons catabolism</keyword>
<dbReference type="EC" id="1.2.1.10" evidence="3"/>
<dbReference type="HAMAP" id="MF_01657">
    <property type="entry name" value="Ac_ald_DH_ac"/>
    <property type="match status" value="1"/>
</dbReference>
<organism evidence="5 6">
    <name type="scientific">Harryflintia acetispora</name>
    <dbReference type="NCBI Taxonomy" id="1849041"/>
    <lineage>
        <taxon>Bacteria</taxon>
        <taxon>Bacillati</taxon>
        <taxon>Bacillota</taxon>
        <taxon>Clostridia</taxon>
        <taxon>Eubacteriales</taxon>
        <taxon>Oscillospiraceae</taxon>
        <taxon>Harryflintia</taxon>
    </lineage>
</organism>
<dbReference type="NCBIfam" id="TIGR03215">
    <property type="entry name" value="ac_ald_DH_ac"/>
    <property type="match status" value="1"/>
</dbReference>
<evidence type="ECO:0000313" key="5">
    <source>
        <dbReference type="EMBL" id="TCL41619.1"/>
    </source>
</evidence>
<dbReference type="InterPro" id="IPR000683">
    <property type="entry name" value="Gfo/Idh/MocA-like_OxRdtase_N"/>
</dbReference>
<dbReference type="SUPFAM" id="SSF51735">
    <property type="entry name" value="NAD(P)-binding Rossmann-fold domains"/>
    <property type="match status" value="1"/>
</dbReference>
<gene>
    <name evidence="5" type="ORF">EDD78_11393</name>
</gene>
<comment type="catalytic activity">
    <reaction evidence="3">
        <text>acetaldehyde + NAD(+) + CoA = acetyl-CoA + NADH + H(+)</text>
        <dbReference type="Rhea" id="RHEA:23288"/>
        <dbReference type="ChEBI" id="CHEBI:15343"/>
        <dbReference type="ChEBI" id="CHEBI:15378"/>
        <dbReference type="ChEBI" id="CHEBI:57287"/>
        <dbReference type="ChEBI" id="CHEBI:57288"/>
        <dbReference type="ChEBI" id="CHEBI:57540"/>
        <dbReference type="ChEBI" id="CHEBI:57945"/>
        <dbReference type="EC" id="1.2.1.10"/>
    </reaction>
</comment>
<sequence length="294" mass="31704">MKKIKCAIVGPGNIGIDLMEKIRKRSQNLELAMMVGIYEDSVGIVKAKEYGVRTEIHGLQPLLDDPEIEVVFEATSASQHLKNAPLYKEAGKKAFDLTPAAVGPYVVPVVNFEEHFDSANINLVTCGGQATTPIVAAVSRVQEVEYAEIVSTLASKSAGPGTRINIDEFTETTSAALVKVGGAKRGKAIIILNPAEPPLMMRNTVYCRTKDAPDLAAIRESVGRMVAELQKYVPGYRVTMEPELSGDNTVVTMVQVEGSGDYLPPYAGNLDIITCAAVHMADTWAARKLEGGRR</sequence>
<dbReference type="Proteomes" id="UP000294682">
    <property type="component" value="Unassembled WGS sequence"/>
</dbReference>
<accession>A0A9X8Y7C7</accession>
<protein>
    <recommendedName>
        <fullName evidence="3">Acetaldehyde dehydrogenase</fullName>
        <ecNumber evidence="3">1.2.1.10</ecNumber>
    </recommendedName>
    <alternativeName>
        <fullName evidence="3">Acetaldehyde dehydrogenase [acetylating]</fullName>
    </alternativeName>
</protein>
<comment type="caution">
    <text evidence="5">The sequence shown here is derived from an EMBL/GenBank/DDBJ whole genome shotgun (WGS) entry which is preliminary data.</text>
</comment>
<dbReference type="InterPro" id="IPR000534">
    <property type="entry name" value="Semialdehyde_DH_NAD-bd"/>
</dbReference>
<dbReference type="InterPro" id="IPR036291">
    <property type="entry name" value="NAD(P)-bd_dom_sf"/>
</dbReference>